<comment type="caution">
    <text evidence="2">The sequence shown here is derived from an EMBL/GenBank/DDBJ whole genome shotgun (WGS) entry which is preliminary data.</text>
</comment>
<proteinExistence type="predicted"/>
<dbReference type="InParanoid" id="A0A218Z166"/>
<sequence>MDAIPSFPSNPLFRREMCRFCPTGEEALDCTNLRGELCHCLAREQPQICGWTQSSLWIVPREDVLLYAGSLLDLTTPARHGKGDHQATAWQTLRHTISVDVLHPPEPGVLPLPAPASSDVQKAGMPAAQSRIAGSSDRSSGAIPSPTLRTPPGSAWGDPSLASSPEPARPDRSSRRGRLAAMRQGRPRSGVVGMRRARRMCDVGVCLVPPGVERGNPMPDVPGRHVLAERDVSIPTNPKHAKHVT</sequence>
<dbReference type="EMBL" id="MZNU01000298">
    <property type="protein sequence ID" value="OWP01005.1"/>
    <property type="molecule type" value="Genomic_DNA"/>
</dbReference>
<feature type="compositionally biased region" description="Pro residues" evidence="1">
    <location>
        <begin position="104"/>
        <end position="114"/>
    </location>
</feature>
<dbReference type="AlphaFoldDB" id="A0A218Z166"/>
<gene>
    <name evidence="2" type="ORF">B2J93_301</name>
</gene>
<evidence type="ECO:0000313" key="3">
    <source>
        <dbReference type="Proteomes" id="UP000242519"/>
    </source>
</evidence>
<evidence type="ECO:0000256" key="1">
    <source>
        <dbReference type="SAM" id="MobiDB-lite"/>
    </source>
</evidence>
<organism evidence="2 3">
    <name type="scientific">Diplocarpon coronariae</name>
    <dbReference type="NCBI Taxonomy" id="2795749"/>
    <lineage>
        <taxon>Eukaryota</taxon>
        <taxon>Fungi</taxon>
        <taxon>Dikarya</taxon>
        <taxon>Ascomycota</taxon>
        <taxon>Pezizomycotina</taxon>
        <taxon>Leotiomycetes</taxon>
        <taxon>Helotiales</taxon>
        <taxon>Drepanopezizaceae</taxon>
        <taxon>Diplocarpon</taxon>
    </lineage>
</organism>
<keyword evidence="3" id="KW-1185">Reference proteome</keyword>
<feature type="region of interest" description="Disordered" evidence="1">
    <location>
        <begin position="104"/>
        <end position="191"/>
    </location>
</feature>
<name>A0A218Z166_9HELO</name>
<protein>
    <submittedName>
        <fullName evidence="2">P30/P32 adhesin-like protein</fullName>
    </submittedName>
</protein>
<evidence type="ECO:0000313" key="2">
    <source>
        <dbReference type="EMBL" id="OWP01005.1"/>
    </source>
</evidence>
<reference evidence="2 3" key="1">
    <citation type="submission" date="2017-04" db="EMBL/GenBank/DDBJ databases">
        <title>Draft genome sequence of Marssonina coronaria NL1: causal agent of apple blotch.</title>
        <authorList>
            <person name="Cheng Q."/>
        </authorList>
    </citation>
    <scope>NUCLEOTIDE SEQUENCE [LARGE SCALE GENOMIC DNA]</scope>
    <source>
        <strain evidence="2 3">NL1</strain>
    </source>
</reference>
<dbReference type="Proteomes" id="UP000242519">
    <property type="component" value="Unassembled WGS sequence"/>
</dbReference>
<accession>A0A218Z166</accession>